<keyword evidence="3" id="KW-1185">Reference proteome</keyword>
<reference evidence="2 3" key="1">
    <citation type="submission" date="2023-01" db="EMBL/GenBank/DDBJ databases">
        <title>Novel diversity within Roseofilum (Cyanobacteria; Desertifilaceae) from marine benthic mats with descriptions of four novel species.</title>
        <authorList>
            <person name="Wang Y."/>
            <person name="Berthold D.E."/>
            <person name="Hu J."/>
            <person name="Lefler F.W."/>
            <person name="Laughinghouse H.D. IV."/>
        </authorList>
    </citation>
    <scope>NUCLEOTIDE SEQUENCE [LARGE SCALE GENOMIC DNA]</scope>
    <source>
        <strain evidence="2 3">BLCC-M143</strain>
    </source>
</reference>
<comment type="caution">
    <text evidence="2">The sequence shown here is derived from an EMBL/GenBank/DDBJ whole genome shotgun (WGS) entry which is preliminary data.</text>
</comment>
<gene>
    <name evidence="2" type="ORF">PMH09_17400</name>
</gene>
<evidence type="ECO:0000256" key="1">
    <source>
        <dbReference type="SAM" id="MobiDB-lite"/>
    </source>
</evidence>
<accession>A0ABT7C0I8</accession>
<sequence>MKAEGLLREDARNPVSLEEAIAYSGREEGNAIAEVWEKMTFNDVVEVVKQLSTEEKEEVQEKRNPVSPAEAIA</sequence>
<dbReference type="EMBL" id="JAQOSQ010000023">
    <property type="protein sequence ID" value="MDJ1184967.1"/>
    <property type="molecule type" value="Genomic_DNA"/>
</dbReference>
<proteinExistence type="predicted"/>
<evidence type="ECO:0000313" key="2">
    <source>
        <dbReference type="EMBL" id="MDJ1184967.1"/>
    </source>
</evidence>
<evidence type="ECO:0000313" key="3">
    <source>
        <dbReference type="Proteomes" id="UP001232992"/>
    </source>
</evidence>
<dbReference type="Proteomes" id="UP001232992">
    <property type="component" value="Unassembled WGS sequence"/>
</dbReference>
<feature type="region of interest" description="Disordered" evidence="1">
    <location>
        <begin position="53"/>
        <end position="73"/>
    </location>
</feature>
<organism evidence="2 3">
    <name type="scientific">Roseofilum casamattae BLCC-M143</name>
    <dbReference type="NCBI Taxonomy" id="3022442"/>
    <lineage>
        <taxon>Bacteria</taxon>
        <taxon>Bacillati</taxon>
        <taxon>Cyanobacteriota</taxon>
        <taxon>Cyanophyceae</taxon>
        <taxon>Desertifilales</taxon>
        <taxon>Desertifilaceae</taxon>
        <taxon>Roseofilum</taxon>
        <taxon>Roseofilum casamattae</taxon>
    </lineage>
</organism>
<protein>
    <submittedName>
        <fullName evidence="2">Uncharacterized protein</fullName>
    </submittedName>
</protein>
<dbReference type="RefSeq" id="WP_283759620.1">
    <property type="nucleotide sequence ID" value="NZ_JAQOSQ010000023.1"/>
</dbReference>
<name>A0ABT7C0I8_9CYAN</name>